<sequence length="80" mass="9016">MGKAGKPGFARSLFEEMIDSGIAPNEKTLTAVIKIYGKARWSKDALELWKRMKENGWPMDFMLYNTLLSMCADVGLLEEA</sequence>
<evidence type="ECO:0000313" key="5">
    <source>
        <dbReference type="Proteomes" id="UP000265520"/>
    </source>
</evidence>
<dbReference type="GO" id="GO:0045727">
    <property type="term" value="P:positive regulation of translation"/>
    <property type="evidence" value="ECO:0007669"/>
    <property type="project" value="TreeGrafter"/>
</dbReference>
<comment type="similarity">
    <text evidence="1">Belongs to the PPR family. P subfamily.</text>
</comment>
<dbReference type="GO" id="GO:0003729">
    <property type="term" value="F:mRNA binding"/>
    <property type="evidence" value="ECO:0007669"/>
    <property type="project" value="TreeGrafter"/>
</dbReference>
<comment type="caution">
    <text evidence="4">The sequence shown here is derived from an EMBL/GenBank/DDBJ whole genome shotgun (WGS) entry which is preliminary data.</text>
</comment>
<keyword evidence="2" id="KW-0677">Repeat</keyword>
<dbReference type="InterPro" id="IPR011990">
    <property type="entry name" value="TPR-like_helical_dom_sf"/>
</dbReference>
<dbReference type="Gene3D" id="1.25.40.10">
    <property type="entry name" value="Tetratricopeptide repeat domain"/>
    <property type="match status" value="1"/>
</dbReference>
<organism evidence="4 5">
    <name type="scientific">Trifolium medium</name>
    <dbReference type="NCBI Taxonomy" id="97028"/>
    <lineage>
        <taxon>Eukaryota</taxon>
        <taxon>Viridiplantae</taxon>
        <taxon>Streptophyta</taxon>
        <taxon>Embryophyta</taxon>
        <taxon>Tracheophyta</taxon>
        <taxon>Spermatophyta</taxon>
        <taxon>Magnoliopsida</taxon>
        <taxon>eudicotyledons</taxon>
        <taxon>Gunneridae</taxon>
        <taxon>Pentapetalae</taxon>
        <taxon>rosids</taxon>
        <taxon>fabids</taxon>
        <taxon>Fabales</taxon>
        <taxon>Fabaceae</taxon>
        <taxon>Papilionoideae</taxon>
        <taxon>50 kb inversion clade</taxon>
        <taxon>NPAAA clade</taxon>
        <taxon>Hologalegina</taxon>
        <taxon>IRL clade</taxon>
        <taxon>Trifolieae</taxon>
        <taxon>Trifolium</taxon>
    </lineage>
</organism>
<proteinExistence type="inferred from homology"/>
<dbReference type="PANTHER" id="PTHR47447">
    <property type="entry name" value="OS03G0856100 PROTEIN"/>
    <property type="match status" value="1"/>
</dbReference>
<protein>
    <submittedName>
        <fullName evidence="4">Pentatricopeptide repeat-containing protein chloroplastic-like</fullName>
    </submittedName>
</protein>
<dbReference type="NCBIfam" id="TIGR00756">
    <property type="entry name" value="PPR"/>
    <property type="match status" value="2"/>
</dbReference>
<dbReference type="PANTHER" id="PTHR47447:SF3">
    <property type="entry name" value="OS03G0856100 PROTEIN"/>
    <property type="match status" value="1"/>
</dbReference>
<dbReference type="GO" id="GO:0009570">
    <property type="term" value="C:chloroplast stroma"/>
    <property type="evidence" value="ECO:0007669"/>
    <property type="project" value="TreeGrafter"/>
</dbReference>
<dbReference type="AlphaFoldDB" id="A0A392SU36"/>
<dbReference type="InterPro" id="IPR002885">
    <property type="entry name" value="PPR_rpt"/>
</dbReference>
<evidence type="ECO:0000256" key="3">
    <source>
        <dbReference type="PROSITE-ProRule" id="PRU00708"/>
    </source>
</evidence>
<dbReference type="Pfam" id="PF13812">
    <property type="entry name" value="PPR_3"/>
    <property type="match status" value="1"/>
</dbReference>
<keyword evidence="5" id="KW-1185">Reference proteome</keyword>
<evidence type="ECO:0000256" key="2">
    <source>
        <dbReference type="ARBA" id="ARBA00022737"/>
    </source>
</evidence>
<dbReference type="GO" id="GO:0042134">
    <property type="term" value="F:rRNA primary transcript binding"/>
    <property type="evidence" value="ECO:0007669"/>
    <property type="project" value="TreeGrafter"/>
</dbReference>
<reference evidence="4 5" key="1">
    <citation type="journal article" date="2018" name="Front. Plant Sci.">
        <title>Red Clover (Trifolium pratense) and Zigzag Clover (T. medium) - A Picture of Genomic Similarities and Differences.</title>
        <authorList>
            <person name="Dluhosova J."/>
            <person name="Istvanek J."/>
            <person name="Nedelnik J."/>
            <person name="Repkova J."/>
        </authorList>
    </citation>
    <scope>NUCLEOTIDE SEQUENCE [LARGE SCALE GENOMIC DNA]</scope>
    <source>
        <strain evidence="5">cv. 10/8</strain>
        <tissue evidence="4">Leaf</tissue>
    </source>
</reference>
<dbReference type="EMBL" id="LXQA010446532">
    <property type="protein sequence ID" value="MCI52388.1"/>
    <property type="molecule type" value="Genomic_DNA"/>
</dbReference>
<feature type="non-terminal residue" evidence="4">
    <location>
        <position position="80"/>
    </location>
</feature>
<feature type="repeat" description="PPR" evidence="3">
    <location>
        <begin position="25"/>
        <end position="59"/>
    </location>
</feature>
<evidence type="ECO:0000313" key="4">
    <source>
        <dbReference type="EMBL" id="MCI52388.1"/>
    </source>
</evidence>
<accession>A0A392SU36</accession>
<name>A0A392SU36_9FABA</name>
<dbReference type="Proteomes" id="UP000265520">
    <property type="component" value="Unassembled WGS sequence"/>
</dbReference>
<dbReference type="PROSITE" id="PS51375">
    <property type="entry name" value="PPR"/>
    <property type="match status" value="1"/>
</dbReference>
<evidence type="ECO:0000256" key="1">
    <source>
        <dbReference type="ARBA" id="ARBA00007626"/>
    </source>
</evidence>